<organism evidence="4 5">
    <name type="scientific">Legionella londiniensis</name>
    <dbReference type="NCBI Taxonomy" id="45068"/>
    <lineage>
        <taxon>Bacteria</taxon>
        <taxon>Pseudomonadati</taxon>
        <taxon>Pseudomonadota</taxon>
        <taxon>Gammaproteobacteria</taxon>
        <taxon>Legionellales</taxon>
        <taxon>Legionellaceae</taxon>
        <taxon>Legionella</taxon>
    </lineage>
</organism>
<feature type="transmembrane region" description="Helical" evidence="1">
    <location>
        <begin position="12"/>
        <end position="32"/>
    </location>
</feature>
<feature type="domain" description="Sulfatase N-terminal" evidence="2">
    <location>
        <begin position="248"/>
        <end position="525"/>
    </location>
</feature>
<dbReference type="Pfam" id="PF11893">
    <property type="entry name" value="DUF3413"/>
    <property type="match status" value="1"/>
</dbReference>
<evidence type="ECO:0000259" key="2">
    <source>
        <dbReference type="Pfam" id="PF00884"/>
    </source>
</evidence>
<feature type="transmembrane region" description="Helical" evidence="1">
    <location>
        <begin position="131"/>
        <end position="148"/>
    </location>
</feature>
<dbReference type="PANTHER" id="PTHR43751:SF3">
    <property type="entry name" value="SULFATASE N-TERMINAL DOMAIN-CONTAINING PROTEIN"/>
    <property type="match status" value="1"/>
</dbReference>
<dbReference type="PATRIC" id="fig|45068.5.peg.2029"/>
<accession>A0A0W0VHU9</accession>
<dbReference type="PIRSF" id="PIRSF004950">
    <property type="entry name" value="Mmb_sulf_HI0842"/>
    <property type="match status" value="1"/>
</dbReference>
<feature type="transmembrane region" description="Helical" evidence="1">
    <location>
        <begin position="44"/>
        <end position="71"/>
    </location>
</feature>
<name>A0A0W0VHU9_9GAMM</name>
<dbReference type="AlphaFoldDB" id="A0A0W0VHU9"/>
<keyword evidence="1" id="KW-0812">Transmembrane</keyword>
<protein>
    <submittedName>
        <fullName evidence="4">Sulfatase</fullName>
    </submittedName>
</protein>
<dbReference type="STRING" id="45068.Llon_1869"/>
<keyword evidence="1" id="KW-1133">Transmembrane helix</keyword>
<evidence type="ECO:0000313" key="5">
    <source>
        <dbReference type="Proteomes" id="UP000054997"/>
    </source>
</evidence>
<dbReference type="CDD" id="cd16148">
    <property type="entry name" value="sulfatase_like"/>
    <property type="match status" value="1"/>
</dbReference>
<dbReference type="InterPro" id="IPR024588">
    <property type="entry name" value="YejM_N"/>
</dbReference>
<evidence type="ECO:0000259" key="3">
    <source>
        <dbReference type="Pfam" id="PF11893"/>
    </source>
</evidence>
<dbReference type="InterPro" id="IPR000917">
    <property type="entry name" value="Sulfatase_N"/>
</dbReference>
<proteinExistence type="predicted"/>
<dbReference type="PANTHER" id="PTHR43751">
    <property type="entry name" value="SULFATASE"/>
    <property type="match status" value="1"/>
</dbReference>
<dbReference type="Gene3D" id="3.40.720.10">
    <property type="entry name" value="Alkaline Phosphatase, subunit A"/>
    <property type="match status" value="1"/>
</dbReference>
<dbReference type="SUPFAM" id="SSF53649">
    <property type="entry name" value="Alkaline phosphatase-like"/>
    <property type="match status" value="1"/>
</dbReference>
<evidence type="ECO:0000256" key="1">
    <source>
        <dbReference type="SAM" id="Phobius"/>
    </source>
</evidence>
<dbReference type="InterPro" id="IPR052701">
    <property type="entry name" value="GAG_Ulvan_Degrading_Sulfatases"/>
</dbReference>
<reference evidence="4 5" key="1">
    <citation type="submission" date="2015-11" db="EMBL/GenBank/DDBJ databases">
        <title>Genomic analysis of 38 Legionella species identifies large and diverse effector repertoires.</title>
        <authorList>
            <person name="Burstein D."/>
            <person name="Amaro F."/>
            <person name="Zusman T."/>
            <person name="Lifshitz Z."/>
            <person name="Cohen O."/>
            <person name="Gilbert J.A."/>
            <person name="Pupko T."/>
            <person name="Shuman H.A."/>
            <person name="Segal G."/>
        </authorList>
    </citation>
    <scope>NUCLEOTIDE SEQUENCE [LARGE SCALE GENOMIC DNA]</scope>
    <source>
        <strain evidence="4 5">ATCC 49505</strain>
    </source>
</reference>
<evidence type="ECO:0000313" key="4">
    <source>
        <dbReference type="EMBL" id="KTD19697.1"/>
    </source>
</evidence>
<sequence>MTDIPSPFDRLRFFCLLNFPLFFIIFLLYGALNPAAFSLASWAYFIVLSLVHAGLSCFLFLFVLPALVYFLSYKWLKPIMVSPLIASFGQFFLCVDLFCYSQFQTHINAPILAMILSPARAEIFDLTGSEYFSLGFVLGSLLFLQFILSKLSKNCRLGILRFLRAGQYALIFLFLASQGIYAFADAAYKPQFLKPTELIPGFWGLTAKRFLARHHLVPPVRQQGFYSNNSKLHYPLNPLKIKKIRNKPNILVIAIDAWRFDSLTSAITPRIFAHARQFCNFKAHYSGGNCTRSGIFSLFYSVNPADFDAFYRAGKGPVLFDVLKQQGYKIGIFPSASALSPPFHRTVFVNVPEFNPATEGIDSVARDKAVTQKVKEFTTSAVKAKKPFFAFVFYDSAHAYQYPENEIRAPFQPAQKVNHLNLHRPDNQYLYRNQYQNALFFVDSLVGDVLEDLQMKDAFANTFIIITSDHGEEFNDNGKGYWGHNSNFTPAQTRVPLLVHWPRQQMACEITHITSHYDIVPTLLAEVLGVKNATSDYALGFSLMNSALREVILMASYGKLALFLPLQNSLVIINRWGLYSLYDLKDNLQNKVELESRLYKNALAQMNRFH</sequence>
<dbReference type="InterPro" id="IPR012159">
    <property type="entry name" value="YejM-like"/>
</dbReference>
<dbReference type="OrthoDB" id="9803751at2"/>
<keyword evidence="5" id="KW-1185">Reference proteome</keyword>
<gene>
    <name evidence="4" type="ORF">Llon_1869</name>
</gene>
<comment type="caution">
    <text evidence="4">The sequence shown here is derived from an EMBL/GenBank/DDBJ whole genome shotgun (WGS) entry which is preliminary data.</text>
</comment>
<dbReference type="Pfam" id="PF00884">
    <property type="entry name" value="Sulfatase"/>
    <property type="match status" value="1"/>
</dbReference>
<dbReference type="Proteomes" id="UP000054997">
    <property type="component" value="Unassembled WGS sequence"/>
</dbReference>
<dbReference type="InterPro" id="IPR017850">
    <property type="entry name" value="Alkaline_phosphatase_core_sf"/>
</dbReference>
<keyword evidence="1" id="KW-0472">Membrane</keyword>
<dbReference type="EMBL" id="LNYK01000033">
    <property type="protein sequence ID" value="KTD19697.1"/>
    <property type="molecule type" value="Genomic_DNA"/>
</dbReference>
<feature type="domain" description="Inner membrane protein YejM N-terminal" evidence="3">
    <location>
        <begin position="13"/>
        <end position="240"/>
    </location>
</feature>
<feature type="transmembrane region" description="Helical" evidence="1">
    <location>
        <begin position="168"/>
        <end position="188"/>
    </location>
</feature>
<dbReference type="RefSeq" id="WP_058529848.1">
    <property type="nucleotide sequence ID" value="NZ_CAAAHZ010000001.1"/>
</dbReference>